<gene>
    <name evidence="1" type="ORF">ABIF63_002859</name>
</gene>
<comment type="caution">
    <text evidence="1">The sequence shown here is derived from an EMBL/GenBank/DDBJ whole genome shotgun (WGS) entry which is preliminary data.</text>
</comment>
<evidence type="ECO:0000313" key="1">
    <source>
        <dbReference type="EMBL" id="MET4718753.1"/>
    </source>
</evidence>
<dbReference type="EMBL" id="JBEPTQ010000002">
    <property type="protein sequence ID" value="MET4718753.1"/>
    <property type="molecule type" value="Genomic_DNA"/>
</dbReference>
<evidence type="ECO:0000313" key="2">
    <source>
        <dbReference type="Proteomes" id="UP001549291"/>
    </source>
</evidence>
<dbReference type="Proteomes" id="UP001549291">
    <property type="component" value="Unassembled WGS sequence"/>
</dbReference>
<organism evidence="1 2">
    <name type="scientific">Bradyrhizobium japonicum</name>
    <dbReference type="NCBI Taxonomy" id="375"/>
    <lineage>
        <taxon>Bacteria</taxon>
        <taxon>Pseudomonadati</taxon>
        <taxon>Pseudomonadota</taxon>
        <taxon>Alphaproteobacteria</taxon>
        <taxon>Hyphomicrobiales</taxon>
        <taxon>Nitrobacteraceae</taxon>
        <taxon>Bradyrhizobium</taxon>
    </lineage>
</organism>
<sequence>MLEKHIDRRLDRITSAIKEGYAQIYMPAAARSAAN</sequence>
<keyword evidence="2" id="KW-1185">Reference proteome</keyword>
<protein>
    <submittedName>
        <fullName evidence="1">Uncharacterized protein</fullName>
    </submittedName>
</protein>
<name>A0ABV2RP95_BRAJP</name>
<reference evidence="1 2" key="1">
    <citation type="submission" date="2024-06" db="EMBL/GenBank/DDBJ databases">
        <title>Genomic Encyclopedia of Type Strains, Phase V (KMG-V): Genome sequencing to study the core and pangenomes of soil and plant-associated prokaryotes.</title>
        <authorList>
            <person name="Whitman W."/>
        </authorList>
    </citation>
    <scope>NUCLEOTIDE SEQUENCE [LARGE SCALE GENOMIC DNA]</scope>
    <source>
        <strain evidence="1 2">USDA 160</strain>
    </source>
</reference>
<proteinExistence type="predicted"/>
<accession>A0ABV2RP95</accession>